<evidence type="ECO:0000313" key="8">
    <source>
        <dbReference type="EMBL" id="RRJ82722.1"/>
    </source>
</evidence>
<comment type="caution">
    <text evidence="8">The sequence shown here is derived from an EMBL/GenBank/DDBJ whole genome shotgun (WGS) entry which is preliminary data.</text>
</comment>
<dbReference type="AlphaFoldDB" id="A0A3P3VJ65"/>
<proteinExistence type="predicted"/>
<dbReference type="PANTHER" id="PTHR30485">
    <property type="entry name" value="NI/FE-HYDROGENASE 1 B-TYPE CYTOCHROME SUBUNIT"/>
    <property type="match status" value="1"/>
</dbReference>
<keyword evidence="3 6" id="KW-0812">Transmembrane</keyword>
<organism evidence="8 9">
    <name type="scientific">Aestuariirhabdus litorea</name>
    <dbReference type="NCBI Taxonomy" id="2528527"/>
    <lineage>
        <taxon>Bacteria</taxon>
        <taxon>Pseudomonadati</taxon>
        <taxon>Pseudomonadota</taxon>
        <taxon>Gammaproteobacteria</taxon>
        <taxon>Oceanospirillales</taxon>
        <taxon>Aestuariirhabdaceae</taxon>
        <taxon>Aestuariirhabdus</taxon>
    </lineage>
</organism>
<dbReference type="RefSeq" id="WP_243647365.1">
    <property type="nucleotide sequence ID" value="NZ_QWEZ01000002.1"/>
</dbReference>
<keyword evidence="5 6" id="KW-0472">Membrane</keyword>
<evidence type="ECO:0000256" key="6">
    <source>
        <dbReference type="SAM" id="Phobius"/>
    </source>
</evidence>
<dbReference type="Proteomes" id="UP000280792">
    <property type="component" value="Unassembled WGS sequence"/>
</dbReference>
<feature type="domain" description="Cytochrome b561 bacterial/Ni-hydrogenase" evidence="7">
    <location>
        <begin position="8"/>
        <end position="182"/>
    </location>
</feature>
<protein>
    <recommendedName>
        <fullName evidence="7">Cytochrome b561 bacterial/Ni-hydrogenase domain-containing protein</fullName>
    </recommendedName>
</protein>
<dbReference type="InterPro" id="IPR051542">
    <property type="entry name" value="Hydrogenase_cytochrome"/>
</dbReference>
<gene>
    <name evidence="8" type="ORF">D0544_12765</name>
</gene>
<accession>A0A3P3VJ65</accession>
<dbReference type="GO" id="GO:0020037">
    <property type="term" value="F:heme binding"/>
    <property type="evidence" value="ECO:0007669"/>
    <property type="project" value="TreeGrafter"/>
</dbReference>
<dbReference type="GO" id="GO:0009055">
    <property type="term" value="F:electron transfer activity"/>
    <property type="evidence" value="ECO:0007669"/>
    <property type="project" value="InterPro"/>
</dbReference>
<dbReference type="GO" id="GO:0005886">
    <property type="term" value="C:plasma membrane"/>
    <property type="evidence" value="ECO:0007669"/>
    <property type="project" value="UniProtKB-SubCell"/>
</dbReference>
<reference evidence="8 9" key="1">
    <citation type="submission" date="2018-08" db="EMBL/GenBank/DDBJ databases">
        <authorList>
            <person name="Khan S.A."/>
        </authorList>
    </citation>
    <scope>NUCLEOTIDE SEQUENCE [LARGE SCALE GENOMIC DNA]</scope>
    <source>
        <strain evidence="8 9">GTF-13</strain>
    </source>
</reference>
<dbReference type="InterPro" id="IPR016174">
    <property type="entry name" value="Di-haem_cyt_TM"/>
</dbReference>
<evidence type="ECO:0000256" key="1">
    <source>
        <dbReference type="ARBA" id="ARBA00004651"/>
    </source>
</evidence>
<feature type="transmembrane region" description="Helical" evidence="6">
    <location>
        <begin position="98"/>
        <end position="119"/>
    </location>
</feature>
<comment type="subcellular location">
    <subcellularLocation>
        <location evidence="1">Cell membrane</location>
        <topology evidence="1">Multi-pass membrane protein</topology>
    </subcellularLocation>
</comment>
<dbReference type="SUPFAM" id="SSF81342">
    <property type="entry name" value="Transmembrane di-heme cytochromes"/>
    <property type="match status" value="1"/>
</dbReference>
<name>A0A3P3VJ65_9GAMM</name>
<sequence length="225" mass="25058">MPRPIPTWDLPTRLFHWLLVLLIANAWLSWKFADIEMQWHMWNGYTLLTLVLFRLLWGIWGSSTARFTQFVRGPRTLFRYLSAIRRGSPPHYLGHNPAGALGVILLLALVGLQGCFGLFTTDEILVEGPLASQVSSDWQGWLGGWHQRGFYIILGVAGLHVAAVLAHLWLAKDNLVRPMITGVKEPSQVPDGEAAVTAPLWLAAVTLLLAAGLVWLGINIWSLLP</sequence>
<dbReference type="GO" id="GO:0022904">
    <property type="term" value="P:respiratory electron transport chain"/>
    <property type="evidence" value="ECO:0007669"/>
    <property type="project" value="InterPro"/>
</dbReference>
<keyword evidence="4 6" id="KW-1133">Transmembrane helix</keyword>
<feature type="transmembrane region" description="Helical" evidence="6">
    <location>
        <begin position="200"/>
        <end position="224"/>
    </location>
</feature>
<evidence type="ECO:0000256" key="5">
    <source>
        <dbReference type="ARBA" id="ARBA00023136"/>
    </source>
</evidence>
<feature type="transmembrane region" description="Helical" evidence="6">
    <location>
        <begin position="42"/>
        <end position="60"/>
    </location>
</feature>
<dbReference type="InterPro" id="IPR011577">
    <property type="entry name" value="Cyt_b561_bac/Ni-Hgenase"/>
</dbReference>
<feature type="transmembrane region" description="Helical" evidence="6">
    <location>
        <begin position="14"/>
        <end position="30"/>
    </location>
</feature>
<keyword evidence="9" id="KW-1185">Reference proteome</keyword>
<dbReference type="Gene3D" id="1.20.950.20">
    <property type="entry name" value="Transmembrane di-heme cytochromes, Chain C"/>
    <property type="match status" value="1"/>
</dbReference>
<feature type="transmembrane region" description="Helical" evidence="6">
    <location>
        <begin position="149"/>
        <end position="170"/>
    </location>
</feature>
<evidence type="ECO:0000313" key="9">
    <source>
        <dbReference type="Proteomes" id="UP000280792"/>
    </source>
</evidence>
<dbReference type="PANTHER" id="PTHR30485:SF2">
    <property type="entry name" value="BLL0597 PROTEIN"/>
    <property type="match status" value="1"/>
</dbReference>
<keyword evidence="2" id="KW-1003">Cell membrane</keyword>
<evidence type="ECO:0000256" key="4">
    <source>
        <dbReference type="ARBA" id="ARBA00022989"/>
    </source>
</evidence>
<dbReference type="Pfam" id="PF01292">
    <property type="entry name" value="Ni_hydr_CYTB"/>
    <property type="match status" value="1"/>
</dbReference>
<evidence type="ECO:0000256" key="2">
    <source>
        <dbReference type="ARBA" id="ARBA00022475"/>
    </source>
</evidence>
<evidence type="ECO:0000256" key="3">
    <source>
        <dbReference type="ARBA" id="ARBA00022692"/>
    </source>
</evidence>
<dbReference type="EMBL" id="QWEZ01000002">
    <property type="protein sequence ID" value="RRJ82722.1"/>
    <property type="molecule type" value="Genomic_DNA"/>
</dbReference>
<reference evidence="8 9" key="2">
    <citation type="submission" date="2018-12" db="EMBL/GenBank/DDBJ databases">
        <title>Simiduia agarivorans gen. nov., sp. nov., a marine, agarolytic bacterium isolated from shallow coastal water from Keelung, Taiwan.</title>
        <authorList>
            <person name="Shieh W.Y."/>
        </authorList>
    </citation>
    <scope>NUCLEOTIDE SEQUENCE [LARGE SCALE GENOMIC DNA]</scope>
    <source>
        <strain evidence="8 9">GTF-13</strain>
    </source>
</reference>
<evidence type="ECO:0000259" key="7">
    <source>
        <dbReference type="Pfam" id="PF01292"/>
    </source>
</evidence>